<evidence type="ECO:0000256" key="3">
    <source>
        <dbReference type="SAM" id="MobiDB-lite"/>
    </source>
</evidence>
<comment type="subcellular location">
    <subcellularLocation>
        <location evidence="1">Chromosome</location>
    </subcellularLocation>
</comment>
<dbReference type="Gene3D" id="2.170.270.10">
    <property type="entry name" value="SET domain"/>
    <property type="match status" value="1"/>
</dbReference>
<keyword evidence="2" id="KW-0158">Chromosome</keyword>
<dbReference type="CDD" id="cd10538">
    <property type="entry name" value="SET_SETDB-like"/>
    <property type="match status" value="1"/>
</dbReference>
<dbReference type="Gene3D" id="1.10.8.850">
    <property type="entry name" value="Histone-lysine N methyltransferase , C-terminal domain-like"/>
    <property type="match status" value="1"/>
</dbReference>
<dbReference type="SUPFAM" id="SSF82199">
    <property type="entry name" value="SET domain"/>
    <property type="match status" value="1"/>
</dbReference>
<feature type="region of interest" description="Disordered" evidence="3">
    <location>
        <begin position="523"/>
        <end position="544"/>
    </location>
</feature>
<dbReference type="PANTHER" id="PTHR46450">
    <property type="entry name" value="INACTIVE HISTONE-LYSINE N-METHYLTRANSFERASE SUVR1-RELATED"/>
    <property type="match status" value="1"/>
</dbReference>
<dbReference type="Proteomes" id="UP001318860">
    <property type="component" value="Unassembled WGS sequence"/>
</dbReference>
<evidence type="ECO:0000256" key="2">
    <source>
        <dbReference type="ARBA" id="ARBA00022454"/>
    </source>
</evidence>
<feature type="domain" description="SET" evidence="4">
    <location>
        <begin position="717"/>
        <end position="851"/>
    </location>
</feature>
<dbReference type="SMART" id="SM00468">
    <property type="entry name" value="PreSET"/>
    <property type="match status" value="1"/>
</dbReference>
<dbReference type="InterPro" id="IPR043017">
    <property type="entry name" value="WIYLD_dom_sf"/>
</dbReference>
<gene>
    <name evidence="5" type="ORF">DH2020_001282</name>
</gene>
<organism evidence="5 6">
    <name type="scientific">Rehmannia glutinosa</name>
    <name type="common">Chinese foxglove</name>
    <dbReference type="NCBI Taxonomy" id="99300"/>
    <lineage>
        <taxon>Eukaryota</taxon>
        <taxon>Viridiplantae</taxon>
        <taxon>Streptophyta</taxon>
        <taxon>Embryophyta</taxon>
        <taxon>Tracheophyta</taxon>
        <taxon>Spermatophyta</taxon>
        <taxon>Magnoliopsida</taxon>
        <taxon>eudicotyledons</taxon>
        <taxon>Gunneridae</taxon>
        <taxon>Pentapetalae</taxon>
        <taxon>asterids</taxon>
        <taxon>lamiids</taxon>
        <taxon>Lamiales</taxon>
        <taxon>Orobanchaceae</taxon>
        <taxon>Rehmannieae</taxon>
        <taxon>Rehmannia</taxon>
    </lineage>
</organism>
<feature type="region of interest" description="Disordered" evidence="3">
    <location>
        <begin position="355"/>
        <end position="374"/>
    </location>
</feature>
<accession>A0ABR0XZ31</accession>
<name>A0ABR0XZ31_REHGL</name>
<evidence type="ECO:0000259" key="4">
    <source>
        <dbReference type="PROSITE" id="PS50280"/>
    </source>
</evidence>
<dbReference type="InterPro" id="IPR001214">
    <property type="entry name" value="SET_dom"/>
</dbReference>
<dbReference type="Pfam" id="PF10440">
    <property type="entry name" value="WIYLD"/>
    <property type="match status" value="1"/>
</dbReference>
<evidence type="ECO:0000256" key="1">
    <source>
        <dbReference type="ARBA" id="ARBA00004286"/>
    </source>
</evidence>
<proteinExistence type="predicted"/>
<evidence type="ECO:0000313" key="6">
    <source>
        <dbReference type="Proteomes" id="UP001318860"/>
    </source>
</evidence>
<comment type="caution">
    <text evidence="5">The sequence shown here is derived from an EMBL/GenBank/DDBJ whole genome shotgun (WGS) entry which is preliminary data.</text>
</comment>
<dbReference type="Pfam" id="PF05033">
    <property type="entry name" value="Pre-SET"/>
    <property type="match status" value="1"/>
</dbReference>
<dbReference type="InterPro" id="IPR007728">
    <property type="entry name" value="Pre-SET_dom"/>
</dbReference>
<feature type="compositionally biased region" description="Polar residues" evidence="3">
    <location>
        <begin position="201"/>
        <end position="211"/>
    </location>
</feature>
<dbReference type="InterPro" id="IPR046341">
    <property type="entry name" value="SET_dom_sf"/>
</dbReference>
<reference evidence="5 6" key="1">
    <citation type="journal article" date="2021" name="Comput. Struct. Biotechnol. J.">
        <title>De novo genome assembly of the potent medicinal plant Rehmannia glutinosa using nanopore technology.</title>
        <authorList>
            <person name="Ma L."/>
            <person name="Dong C."/>
            <person name="Song C."/>
            <person name="Wang X."/>
            <person name="Zheng X."/>
            <person name="Niu Y."/>
            <person name="Chen S."/>
            <person name="Feng W."/>
        </authorList>
    </citation>
    <scope>NUCLEOTIDE SEQUENCE [LARGE SCALE GENOMIC DNA]</scope>
    <source>
        <strain evidence="5">DH-2019</strain>
    </source>
</reference>
<evidence type="ECO:0000313" key="5">
    <source>
        <dbReference type="EMBL" id="KAK6164418.1"/>
    </source>
</evidence>
<dbReference type="PANTHER" id="PTHR46450:SF1">
    <property type="entry name" value="INACTIVE HISTONE-LYSINE N-METHYLTRANSFERASE SUVR1-RELATED"/>
    <property type="match status" value="1"/>
</dbReference>
<dbReference type="InterPro" id="IPR025776">
    <property type="entry name" value="SUVR4/1/2"/>
</dbReference>
<dbReference type="EMBL" id="JABTTQ020000001">
    <property type="protein sequence ID" value="KAK6164418.1"/>
    <property type="molecule type" value="Genomic_DNA"/>
</dbReference>
<dbReference type="PROSITE" id="PS50280">
    <property type="entry name" value="SET"/>
    <property type="match status" value="1"/>
</dbReference>
<feature type="region of interest" description="Disordered" evidence="3">
    <location>
        <begin position="198"/>
        <end position="225"/>
    </location>
</feature>
<sequence>MTRDQTLPVMNITGCLQQEAGGWGRGGSWSGKGWEKGEKSRQHPVTGWVAVPRPINDSFTLSAEVLFIVTSILLKMFKNYRPVGSFRVCHIKSIEMSNKETKTRVASAFRAMKAIGISEDKVKPVLKSLLKLYDKNWALIEEENYRALADAIFDRDENEAAEQSKKMVNTQTDDYLQEEALVAEEPEQPLKRLRLRHRDGQTSSNMNNSGLPKTPLVTPKEEPNEMPETHLPKINGSLGIVESPQPNSGNITIKPQDATCQSVGKNKGKQPISPKSQAHPMRLRDRGTGVVSPPITSRKKRPAPESSSHPVSLKEPKIEPGIPLLPEKENTASRALIVPKDEPLTDDMPRLEVPGAIIHPGTSNGGESPSRRGMVKENCAPESLALSVSEKETADGTAALDESRNNGGLAMISAECSSNQEIASSPFGEVKIYLSCDLASRRPDFCMPSVEAVLKAVEDKYLKSPRTSDQDISMMDLMKEMCQCFLNFGTDSNSQSPKAMDVTPTIHTASKSSLNGSVYTRSRAKAKKPLLPPPCSDINDAQQPNEIDAGDQIVTDRENQENCDEETNSQSLEVVQQPEVTPENIRSLTPVIDIAKGQEKVVITLVNEVNDECPPSFYYIPQNAAFQNAYVNFSLARIGDKNCCATCFGDCLSLSVPCVCGHETGGEFAYTTDGLVKEELLKEAISMNRDPKKHCQFFCKECPLERSKGDDIIEPCKGHLVFMTPGGKGWGLRTLEDLPKGTFVCEYVGEVLTNAELFERVSRTPKGEKHSYPVLLDADWCAEGVLKDEEALCLDATYYGNVARFINHRCYDSNLVEIPVEVETPDHHYYHLAFFTTRKVKAMEELTWDYGIDFDDHEHPIKAFRCQCASKFCRNIKRSSKYEYIIGRIFI</sequence>
<keyword evidence="6" id="KW-1185">Reference proteome</keyword>
<dbReference type="PROSITE" id="PS51580">
    <property type="entry name" value="SAM_MT43_3"/>
    <property type="match status" value="1"/>
</dbReference>
<dbReference type="InterPro" id="IPR018848">
    <property type="entry name" value="WIYLD_domain"/>
</dbReference>
<dbReference type="SMART" id="SM00317">
    <property type="entry name" value="SET"/>
    <property type="match status" value="1"/>
</dbReference>
<feature type="region of interest" description="Disordered" evidence="3">
    <location>
        <begin position="261"/>
        <end position="325"/>
    </location>
</feature>
<protein>
    <recommendedName>
        <fullName evidence="4">SET domain-containing protein</fullName>
    </recommendedName>
</protein>
<dbReference type="Pfam" id="PF00856">
    <property type="entry name" value="SET"/>
    <property type="match status" value="1"/>
</dbReference>